<dbReference type="RefSeq" id="WP_214441274.1">
    <property type="nucleotide sequence ID" value="NZ_JAECZB010000092.1"/>
</dbReference>
<dbReference type="AlphaFoldDB" id="A0A8J7HHB0"/>
<gene>
    <name evidence="1" type="ORF">I8751_22395</name>
</gene>
<reference evidence="1 2" key="1">
    <citation type="journal article" date="2021" name="Int. J. Syst. Evol. Microbiol.">
        <title>Amazonocrinis nigriterrae gen. nov., sp. nov., Atlanticothrix silvestris gen. nov., sp. nov. and Dendronalium phyllosphericum gen. nov., sp. nov., nostocacean cyanobacteria from Brazilian environments.</title>
        <authorList>
            <person name="Alvarenga D.O."/>
            <person name="Andreote A.P.D."/>
            <person name="Branco L.H.Z."/>
            <person name="Delbaje E."/>
            <person name="Cruz R.B."/>
            <person name="Varani A.M."/>
            <person name="Fiore M.F."/>
        </authorList>
    </citation>
    <scope>NUCLEOTIDE SEQUENCE [LARGE SCALE GENOMIC DNA]</scope>
    <source>
        <strain evidence="1 2">CENA357</strain>
    </source>
</reference>
<sequence>MARDVFHNIVRSALEKEGWAVTDDPLNIRCGGVDIQIDLGAERLLAAEKTGKKIAVEIKNFVSASKISEFHMALGQFINYRTALRAEEPNRTLYLAVPLVTYNDFFNLSFIQTVVTENKLKLIIYDVETEAIEQWIN</sequence>
<comment type="caution">
    <text evidence="1">The sequence shown here is derived from an EMBL/GenBank/DDBJ whole genome shotgun (WGS) entry which is preliminary data.</text>
</comment>
<accession>A0A8J7HHB0</accession>
<dbReference type="Pfam" id="PF08814">
    <property type="entry name" value="XisH"/>
    <property type="match status" value="1"/>
</dbReference>
<dbReference type="InterPro" id="IPR011335">
    <property type="entry name" value="Restrct_endonuc-II-like"/>
</dbReference>
<dbReference type="InterPro" id="IPR011856">
    <property type="entry name" value="tRNA_endonuc-like_dom_sf"/>
</dbReference>
<proteinExistence type="predicted"/>
<dbReference type="Proteomes" id="UP000599391">
    <property type="component" value="Unassembled WGS sequence"/>
</dbReference>
<keyword evidence="2" id="KW-1185">Reference proteome</keyword>
<dbReference type="EMBL" id="JAECZB010000092">
    <property type="protein sequence ID" value="MBH8555046.1"/>
    <property type="molecule type" value="Genomic_DNA"/>
</dbReference>
<protein>
    <submittedName>
        <fullName evidence="1">XisH family protein</fullName>
    </submittedName>
</protein>
<dbReference type="SUPFAM" id="SSF52980">
    <property type="entry name" value="Restriction endonuclease-like"/>
    <property type="match status" value="1"/>
</dbReference>
<dbReference type="InterPro" id="IPR014919">
    <property type="entry name" value="XisH"/>
</dbReference>
<dbReference type="CDD" id="cd22366">
    <property type="entry name" value="XisH-like"/>
    <property type="match status" value="1"/>
</dbReference>
<evidence type="ECO:0000313" key="2">
    <source>
        <dbReference type="Proteomes" id="UP000599391"/>
    </source>
</evidence>
<organism evidence="1 2">
    <name type="scientific">Atlanticothrix silvestris CENA357</name>
    <dbReference type="NCBI Taxonomy" id="1725252"/>
    <lineage>
        <taxon>Bacteria</taxon>
        <taxon>Bacillati</taxon>
        <taxon>Cyanobacteriota</taxon>
        <taxon>Cyanophyceae</taxon>
        <taxon>Nostocales</taxon>
        <taxon>Nodulariaceae</taxon>
        <taxon>Atlanticothrix</taxon>
        <taxon>Atlanticothrix silvestris</taxon>
    </lineage>
</organism>
<dbReference type="Gene3D" id="3.40.1350.10">
    <property type="match status" value="1"/>
</dbReference>
<dbReference type="GO" id="GO:0003676">
    <property type="term" value="F:nucleic acid binding"/>
    <property type="evidence" value="ECO:0007669"/>
    <property type="project" value="InterPro"/>
</dbReference>
<name>A0A8J7HHB0_9CYAN</name>
<evidence type="ECO:0000313" key="1">
    <source>
        <dbReference type="EMBL" id="MBH8555046.1"/>
    </source>
</evidence>